<dbReference type="SUPFAM" id="SSF52200">
    <property type="entry name" value="Toll/Interleukin receptor TIR domain"/>
    <property type="match status" value="1"/>
</dbReference>
<dbReference type="SMART" id="SM00255">
    <property type="entry name" value="TIR"/>
    <property type="match status" value="1"/>
</dbReference>
<dbReference type="PANTHER" id="PTHR32009:SF159">
    <property type="entry name" value="TIR DOMAIN-CONTAINING PROTEIN"/>
    <property type="match status" value="1"/>
</dbReference>
<protein>
    <submittedName>
        <fullName evidence="2">Uncharacterized protein</fullName>
    </submittedName>
</protein>
<dbReference type="GO" id="GO:0007165">
    <property type="term" value="P:signal transduction"/>
    <property type="evidence" value="ECO:0000318"/>
    <property type="project" value="GO_Central"/>
</dbReference>
<dbReference type="InterPro" id="IPR035897">
    <property type="entry name" value="Toll_tir_struct_dom_sf"/>
</dbReference>
<evidence type="ECO:0000313" key="3">
    <source>
        <dbReference type="Proteomes" id="UP000006882"/>
    </source>
</evidence>
<dbReference type="PANTHER" id="PTHR32009">
    <property type="entry name" value="TMV RESISTANCE PROTEIN N-LIKE"/>
    <property type="match status" value="1"/>
</dbReference>
<dbReference type="GO" id="GO:0005634">
    <property type="term" value="C:nucleus"/>
    <property type="evidence" value="ECO:0000318"/>
    <property type="project" value="GO_Central"/>
</dbReference>
<organism evidence="2 3">
    <name type="scientific">Prunus persica</name>
    <name type="common">Peach</name>
    <name type="synonym">Amygdalus persica</name>
    <dbReference type="NCBI Taxonomy" id="3760"/>
    <lineage>
        <taxon>Eukaryota</taxon>
        <taxon>Viridiplantae</taxon>
        <taxon>Streptophyta</taxon>
        <taxon>Embryophyta</taxon>
        <taxon>Tracheophyta</taxon>
        <taxon>Spermatophyta</taxon>
        <taxon>Magnoliopsida</taxon>
        <taxon>eudicotyledons</taxon>
        <taxon>Gunneridae</taxon>
        <taxon>Pentapetalae</taxon>
        <taxon>rosids</taxon>
        <taxon>fabids</taxon>
        <taxon>Rosales</taxon>
        <taxon>Rosaceae</taxon>
        <taxon>Amygdaloideae</taxon>
        <taxon>Amygdaleae</taxon>
        <taxon>Prunus</taxon>
    </lineage>
</organism>
<dbReference type="HOGENOM" id="CLU_840442_0_0_1"/>
<dbReference type="InterPro" id="IPR000157">
    <property type="entry name" value="TIR_dom"/>
</dbReference>
<dbReference type="Gramene" id="ONH90144">
    <property type="protein sequence ID" value="ONH90144"/>
    <property type="gene ID" value="PRUPE_8G037000"/>
</dbReference>
<evidence type="ECO:0000256" key="1">
    <source>
        <dbReference type="ARBA" id="ARBA00023027"/>
    </source>
</evidence>
<gene>
    <name evidence="2" type="ORF">PRUPE_8G037000</name>
</gene>
<name>M5VYP2_PRUPE</name>
<dbReference type="PROSITE" id="PS50104">
    <property type="entry name" value="TIR"/>
    <property type="match status" value="1"/>
</dbReference>
<dbReference type="EMBL" id="CM007658">
    <property type="protein sequence ID" value="ONH90144.1"/>
    <property type="molecule type" value="Genomic_DNA"/>
</dbReference>
<dbReference type="Pfam" id="PF01582">
    <property type="entry name" value="TIR"/>
    <property type="match status" value="1"/>
</dbReference>
<keyword evidence="3" id="KW-1185">Reference proteome</keyword>
<dbReference type="Proteomes" id="UP000006882">
    <property type="component" value="Chromosome G8"/>
</dbReference>
<proteinExistence type="predicted"/>
<keyword evidence="1" id="KW-0520">NAD</keyword>
<evidence type="ECO:0000313" key="2">
    <source>
        <dbReference type="EMBL" id="ONH90144.1"/>
    </source>
</evidence>
<dbReference type="AlphaFoldDB" id="M5VYP2"/>
<dbReference type="Gene3D" id="3.40.50.10140">
    <property type="entry name" value="Toll/interleukin-1 receptor homology (TIR) domain"/>
    <property type="match status" value="1"/>
</dbReference>
<reference evidence="2 3" key="1">
    <citation type="journal article" date="2013" name="Nat. Genet.">
        <title>The high-quality draft genome of peach (Prunus persica) identifies unique patterns of genetic diversity, domestication and genome evolution.</title>
        <authorList>
            <consortium name="International Peach Genome Initiative"/>
            <person name="Verde I."/>
            <person name="Abbott A.G."/>
            <person name="Scalabrin S."/>
            <person name="Jung S."/>
            <person name="Shu S."/>
            <person name="Marroni F."/>
            <person name="Zhebentyayeva T."/>
            <person name="Dettori M.T."/>
            <person name="Grimwood J."/>
            <person name="Cattonaro F."/>
            <person name="Zuccolo A."/>
            <person name="Rossini L."/>
            <person name="Jenkins J."/>
            <person name="Vendramin E."/>
            <person name="Meisel L.A."/>
            <person name="Decroocq V."/>
            <person name="Sosinski B."/>
            <person name="Prochnik S."/>
            <person name="Mitros T."/>
            <person name="Policriti A."/>
            <person name="Cipriani G."/>
            <person name="Dondini L."/>
            <person name="Ficklin S."/>
            <person name="Goodstein D.M."/>
            <person name="Xuan P."/>
            <person name="Del Fabbro C."/>
            <person name="Aramini V."/>
            <person name="Copetti D."/>
            <person name="Gonzalez S."/>
            <person name="Horner D.S."/>
            <person name="Falchi R."/>
            <person name="Lucas S."/>
            <person name="Mica E."/>
            <person name="Maldonado J."/>
            <person name="Lazzari B."/>
            <person name="Bielenberg D."/>
            <person name="Pirona R."/>
            <person name="Miculan M."/>
            <person name="Barakat A."/>
            <person name="Testolin R."/>
            <person name="Stella A."/>
            <person name="Tartarini S."/>
            <person name="Tonutti P."/>
            <person name="Arus P."/>
            <person name="Orellana A."/>
            <person name="Wells C."/>
            <person name="Main D."/>
            <person name="Vizzotto G."/>
            <person name="Silva H."/>
            <person name="Salamini F."/>
            <person name="Schmutz J."/>
            <person name="Morgante M."/>
            <person name="Rokhsar D.S."/>
        </authorList>
    </citation>
    <scope>NUCLEOTIDE SEQUENCE [LARGE SCALE GENOMIC DNA]</scope>
    <source>
        <strain evidence="3">cv. Nemared</strain>
    </source>
</reference>
<dbReference type="STRING" id="3760.M5VYP2"/>
<accession>M5VYP2</accession>
<sequence length="331" mass="37651">MSMAVSCSAAAIPLQEKYDVFLSFSGVDTRNIFTSHLHAALLRKKIVTYIDYKLERGNEIGPALLEAIEKSKLTVIIFSKNYASSTCLNELLHILGCMEKYGQIVMPIFYGIDPSDVRKQQRSYADTFAQLEERFKRRDALTKAANLENLLVDKVVKDILTELDRKSSCELKGLVGIERIIEQIESLLCIDSRDVCYVGIWGMPVEWKADNEGTQACFEFYQLGNDSEVKAKRCGISLLYAHDADKFYVMSEEPQVEEDVEDRLTTWMEKWRRSSSKTKAAHYGRPVDYFLGGRASRGQIFPESYHCWATGCPLLGDRPVFAGQLLQLCRF</sequence>